<dbReference type="OrthoDB" id="9812272at2"/>
<feature type="binding site" evidence="6">
    <location>
        <begin position="337"/>
        <end position="340"/>
    </location>
    <ligand>
        <name>GTP</name>
        <dbReference type="ChEBI" id="CHEBI:37565"/>
    </ligand>
</feature>
<dbReference type="GO" id="GO:0005737">
    <property type="term" value="C:cytoplasm"/>
    <property type="evidence" value="ECO:0007669"/>
    <property type="project" value="UniProtKB-SubCell"/>
</dbReference>
<dbReference type="HAMAP" id="MF_00900">
    <property type="entry name" value="GTPase_HflX"/>
    <property type="match status" value="1"/>
</dbReference>
<comment type="function">
    <text evidence="5">GTPase that associates with the 50S ribosomal subunit and may have a role during protein synthesis or ribosome biogenesis.</text>
</comment>
<evidence type="ECO:0000313" key="9">
    <source>
        <dbReference type="EMBL" id="AFM14392.1"/>
    </source>
</evidence>
<dbReference type="GO" id="GO:0003924">
    <property type="term" value="F:GTPase activity"/>
    <property type="evidence" value="ECO:0007669"/>
    <property type="project" value="UniProtKB-UniRule"/>
</dbReference>
<evidence type="ECO:0000256" key="4">
    <source>
        <dbReference type="ARBA" id="ARBA00023134"/>
    </source>
</evidence>
<accession>I4BAT5</accession>
<dbReference type="GO" id="GO:0046872">
    <property type="term" value="F:metal ion binding"/>
    <property type="evidence" value="ECO:0007669"/>
    <property type="project" value="UniProtKB-KW"/>
</dbReference>
<dbReference type="PIRSF" id="PIRSF006809">
    <property type="entry name" value="GTP-binding_hflX_prd"/>
    <property type="match status" value="1"/>
</dbReference>
<feature type="binding site" evidence="6">
    <location>
        <begin position="271"/>
        <end position="274"/>
    </location>
    <ligand>
        <name>GTP</name>
        <dbReference type="ChEBI" id="CHEBI:37565"/>
    </ligand>
</feature>
<dbReference type="InterPro" id="IPR025121">
    <property type="entry name" value="GTPase_HflX_N"/>
</dbReference>
<evidence type="ECO:0000256" key="2">
    <source>
        <dbReference type="ARBA" id="ARBA00022741"/>
    </source>
</evidence>
<feature type="domain" description="Hflx-type G" evidence="8">
    <location>
        <begin position="212"/>
        <end position="383"/>
    </location>
</feature>
<dbReference type="Pfam" id="PF01926">
    <property type="entry name" value="MMR_HSR1"/>
    <property type="match status" value="1"/>
</dbReference>
<dbReference type="InterPro" id="IPR027417">
    <property type="entry name" value="P-loop_NTPase"/>
</dbReference>
<feature type="binding site" evidence="6">
    <location>
        <begin position="218"/>
        <end position="225"/>
    </location>
    <ligand>
        <name>GTP</name>
        <dbReference type="ChEBI" id="CHEBI:37565"/>
    </ligand>
</feature>
<dbReference type="PANTHER" id="PTHR10229:SF0">
    <property type="entry name" value="GTP-BINDING PROTEIN 6-RELATED"/>
    <property type="match status" value="1"/>
</dbReference>
<dbReference type="KEGG" id="tpx:Turpa_3758"/>
<dbReference type="GO" id="GO:0005525">
    <property type="term" value="F:GTP binding"/>
    <property type="evidence" value="ECO:0007669"/>
    <property type="project" value="UniProtKB-UniRule"/>
</dbReference>
<gene>
    <name evidence="5" type="primary">hflX</name>
    <name evidence="9" type="ordered locus">Turpa_3758</name>
</gene>
<evidence type="ECO:0000256" key="6">
    <source>
        <dbReference type="PIRSR" id="PIRSR006809-1"/>
    </source>
</evidence>
<evidence type="ECO:0000256" key="1">
    <source>
        <dbReference type="ARBA" id="ARBA00022723"/>
    </source>
</evidence>
<reference evidence="9 10" key="1">
    <citation type="submission" date="2012-06" db="EMBL/GenBank/DDBJ databases">
        <title>The complete chromosome of genome of Turneriella parva DSM 21527.</title>
        <authorList>
            <consortium name="US DOE Joint Genome Institute (JGI-PGF)"/>
            <person name="Lucas S."/>
            <person name="Han J."/>
            <person name="Lapidus A."/>
            <person name="Bruce D."/>
            <person name="Goodwin L."/>
            <person name="Pitluck S."/>
            <person name="Peters L."/>
            <person name="Kyrpides N."/>
            <person name="Mavromatis K."/>
            <person name="Ivanova N."/>
            <person name="Mikhailova N."/>
            <person name="Chertkov O."/>
            <person name="Detter J.C."/>
            <person name="Tapia R."/>
            <person name="Han C."/>
            <person name="Land M."/>
            <person name="Hauser L."/>
            <person name="Markowitz V."/>
            <person name="Cheng J.-F."/>
            <person name="Hugenholtz P."/>
            <person name="Woyke T."/>
            <person name="Wu D."/>
            <person name="Gronow S."/>
            <person name="Wellnitz S."/>
            <person name="Brambilla E."/>
            <person name="Klenk H.-P."/>
            <person name="Eisen J.A."/>
        </authorList>
    </citation>
    <scope>NUCLEOTIDE SEQUENCE [LARGE SCALE GENOMIC DNA]</scope>
    <source>
        <strain evidence="10">ATCC BAA-1111 / DSM 21527 / NCTC 11395 / H</strain>
    </source>
</reference>
<comment type="similarity">
    <text evidence="5">Belongs to the TRAFAC class OBG-HflX-like GTPase superfamily. HflX GTPase family.</text>
</comment>
<feature type="binding site" evidence="6">
    <location>
        <begin position="245"/>
        <end position="249"/>
    </location>
    <ligand>
        <name>GTP</name>
        <dbReference type="ChEBI" id="CHEBI:37565"/>
    </ligand>
</feature>
<keyword evidence="10" id="KW-1185">Reference proteome</keyword>
<dbReference type="Gene3D" id="3.40.50.11060">
    <property type="entry name" value="GTPase HflX, N-terminal domain"/>
    <property type="match status" value="1"/>
</dbReference>
<evidence type="ECO:0000259" key="8">
    <source>
        <dbReference type="PROSITE" id="PS51705"/>
    </source>
</evidence>
<evidence type="ECO:0000256" key="5">
    <source>
        <dbReference type="HAMAP-Rule" id="MF_00900"/>
    </source>
</evidence>
<dbReference type="InterPro" id="IPR006073">
    <property type="entry name" value="GTP-bd"/>
</dbReference>
<keyword evidence="2 5" id="KW-0547">Nucleotide-binding</keyword>
<dbReference type="RefSeq" id="WP_014804869.1">
    <property type="nucleotide sequence ID" value="NC_018020.1"/>
</dbReference>
<dbReference type="GO" id="GO:0043022">
    <property type="term" value="F:ribosome binding"/>
    <property type="evidence" value="ECO:0007669"/>
    <property type="project" value="TreeGrafter"/>
</dbReference>
<dbReference type="Gene3D" id="6.10.250.2860">
    <property type="match status" value="1"/>
</dbReference>
<dbReference type="Gene3D" id="3.40.50.300">
    <property type="entry name" value="P-loop containing nucleotide triphosphate hydrolases"/>
    <property type="match status" value="1"/>
</dbReference>
<evidence type="ECO:0000256" key="7">
    <source>
        <dbReference type="PIRSR" id="PIRSR006809-2"/>
    </source>
</evidence>
<dbReference type="PATRIC" id="fig|869212.3.peg.3786"/>
<dbReference type="InterPro" id="IPR032305">
    <property type="entry name" value="GTP-bd_M"/>
</dbReference>
<dbReference type="NCBIfam" id="TIGR03156">
    <property type="entry name" value="GTP_HflX"/>
    <property type="match status" value="1"/>
</dbReference>
<keyword evidence="1 7" id="KW-0479">Metal-binding</keyword>
<feature type="binding site" evidence="7">
    <location>
        <position position="225"/>
    </location>
    <ligand>
        <name>Mg(2+)</name>
        <dbReference type="ChEBI" id="CHEBI:18420"/>
    </ligand>
</feature>
<sequence length="385" mass="43321">MDASSLYQKKLVSKEQYRALCVGQYGSSYFPDKRSQEESLRELLMLAETAGVKTLHELFFNHDDIHPAMFFSSGQIERIRRVCTDLDLNLLFVDAQLKPNQLRNLEEELKIRVLGRIEVILDIFAMRAKTREALLQVELAQLLYILPRLKGLGGVLSRQGATGAPGIGTRGPGETMLETDRRYIRRRIQKIRSDLKDVERHRSTARQGRGLATFALVGYTNAGKSSILNALSSSSQKVFAEDKLFATLDTFSRKIYLGEQNFRPFYAVVTDTVGFIRNLPASLIAAFQSTLGEIKHADWVIEVHDASSVQLEDEMEVVRGELDRLGVADKPRLLYFNKDDLVFADTRAELTEKYPNAIWGNALSREGVAALRQRLAESAANVHVA</sequence>
<evidence type="ECO:0000256" key="3">
    <source>
        <dbReference type="ARBA" id="ARBA00022842"/>
    </source>
</evidence>
<name>I4BAT5_TURPD</name>
<dbReference type="Pfam" id="PF16360">
    <property type="entry name" value="GTP-bdg_M"/>
    <property type="match status" value="1"/>
</dbReference>
<dbReference type="InterPro" id="IPR016496">
    <property type="entry name" value="GTPase_HflX"/>
</dbReference>
<dbReference type="EMBL" id="CP002959">
    <property type="protein sequence ID" value="AFM14392.1"/>
    <property type="molecule type" value="Genomic_DNA"/>
</dbReference>
<dbReference type="InterPro" id="IPR030394">
    <property type="entry name" value="G_HFLX_dom"/>
</dbReference>
<comment type="subunit">
    <text evidence="5">Monomer. Associates with the 50S ribosomal subunit.</text>
</comment>
<dbReference type="SUPFAM" id="SSF52540">
    <property type="entry name" value="P-loop containing nucleoside triphosphate hydrolases"/>
    <property type="match status" value="1"/>
</dbReference>
<dbReference type="HOGENOM" id="CLU_019597_2_1_12"/>
<keyword evidence="5" id="KW-0963">Cytoplasm</keyword>
<feature type="binding site" evidence="7">
    <location>
        <position position="247"/>
    </location>
    <ligand>
        <name>Mg(2+)</name>
        <dbReference type="ChEBI" id="CHEBI:18420"/>
    </ligand>
</feature>
<comment type="cofactor">
    <cofactor evidence="7">
        <name>Mg(2+)</name>
        <dbReference type="ChEBI" id="CHEBI:18420"/>
    </cofactor>
</comment>
<dbReference type="Pfam" id="PF13167">
    <property type="entry name" value="GTP-bdg_N"/>
    <property type="match status" value="1"/>
</dbReference>
<dbReference type="STRING" id="869212.Turpa_3758"/>
<dbReference type="Proteomes" id="UP000006048">
    <property type="component" value="Chromosome"/>
</dbReference>
<dbReference type="PANTHER" id="PTHR10229">
    <property type="entry name" value="GTP-BINDING PROTEIN HFLX"/>
    <property type="match status" value="1"/>
</dbReference>
<dbReference type="AlphaFoldDB" id="I4BAT5"/>
<keyword evidence="3 7" id="KW-0460">Magnesium</keyword>
<protein>
    <recommendedName>
        <fullName evidence="5">GTPase HflX</fullName>
    </recommendedName>
    <alternativeName>
        <fullName evidence="5">GTP-binding protein HflX</fullName>
    </alternativeName>
</protein>
<dbReference type="InterPro" id="IPR042108">
    <property type="entry name" value="GTPase_HflX_N_sf"/>
</dbReference>
<evidence type="ECO:0000313" key="10">
    <source>
        <dbReference type="Proteomes" id="UP000006048"/>
    </source>
</evidence>
<proteinExistence type="inferred from homology"/>
<dbReference type="PROSITE" id="PS51705">
    <property type="entry name" value="G_HFLX"/>
    <property type="match status" value="1"/>
</dbReference>
<organism evidence="9 10">
    <name type="scientific">Turneriella parva (strain ATCC BAA-1111 / DSM 21527 / NCTC 11395 / H)</name>
    <name type="common">Leptospira parva</name>
    <dbReference type="NCBI Taxonomy" id="869212"/>
    <lineage>
        <taxon>Bacteria</taxon>
        <taxon>Pseudomonadati</taxon>
        <taxon>Spirochaetota</taxon>
        <taxon>Spirochaetia</taxon>
        <taxon>Leptospirales</taxon>
        <taxon>Leptospiraceae</taxon>
        <taxon>Turneriella</taxon>
    </lineage>
</organism>
<keyword evidence="4 5" id="KW-0342">GTP-binding</keyword>
<comment type="subcellular location">
    <subcellularLocation>
        <location evidence="5">Cytoplasm</location>
    </subcellularLocation>
    <text evidence="5">May associate with membranes.</text>
</comment>
<dbReference type="CDD" id="cd01878">
    <property type="entry name" value="HflX"/>
    <property type="match status" value="1"/>
</dbReference>